<accession>A0A109K257</accession>
<gene>
    <name evidence="6" type="ORF">AS156_32140</name>
</gene>
<protein>
    <recommendedName>
        <fullName evidence="5">FAD-binding domain-containing protein</fullName>
    </recommendedName>
</protein>
<dbReference type="PRINTS" id="PR00420">
    <property type="entry name" value="RNGMNOXGNASE"/>
</dbReference>
<dbReference type="PANTHER" id="PTHR47178:SF6">
    <property type="entry name" value="FAD-BINDING DOMAIN-CONTAINING PROTEIN"/>
    <property type="match status" value="1"/>
</dbReference>
<keyword evidence="7" id="KW-1185">Reference proteome</keyword>
<dbReference type="Proteomes" id="UP000057737">
    <property type="component" value="Unassembled WGS sequence"/>
</dbReference>
<keyword evidence="4" id="KW-0503">Monooxygenase</keyword>
<dbReference type="InterPro" id="IPR036188">
    <property type="entry name" value="FAD/NAD-bd_sf"/>
</dbReference>
<dbReference type="SUPFAM" id="SSF51905">
    <property type="entry name" value="FAD/NAD(P)-binding domain"/>
    <property type="match status" value="1"/>
</dbReference>
<evidence type="ECO:0000259" key="5">
    <source>
        <dbReference type="Pfam" id="PF01494"/>
    </source>
</evidence>
<evidence type="ECO:0000256" key="3">
    <source>
        <dbReference type="ARBA" id="ARBA00023002"/>
    </source>
</evidence>
<comment type="caution">
    <text evidence="6">The sequence shown here is derived from an EMBL/GenBank/DDBJ whole genome shotgun (WGS) entry which is preliminary data.</text>
</comment>
<feature type="domain" description="FAD-binding" evidence="5">
    <location>
        <begin position="296"/>
        <end position="380"/>
    </location>
</feature>
<evidence type="ECO:0000256" key="2">
    <source>
        <dbReference type="ARBA" id="ARBA00022827"/>
    </source>
</evidence>
<dbReference type="GO" id="GO:0004497">
    <property type="term" value="F:monooxygenase activity"/>
    <property type="evidence" value="ECO:0007669"/>
    <property type="project" value="UniProtKB-KW"/>
</dbReference>
<evidence type="ECO:0000256" key="4">
    <source>
        <dbReference type="ARBA" id="ARBA00023033"/>
    </source>
</evidence>
<dbReference type="InterPro" id="IPR002938">
    <property type="entry name" value="FAD-bd"/>
</dbReference>
<keyword evidence="1" id="KW-0285">Flavoprotein</keyword>
<dbReference type="GO" id="GO:0071949">
    <property type="term" value="F:FAD binding"/>
    <property type="evidence" value="ECO:0007669"/>
    <property type="project" value="InterPro"/>
</dbReference>
<dbReference type="PANTHER" id="PTHR47178">
    <property type="entry name" value="MONOOXYGENASE, FAD-BINDING"/>
    <property type="match status" value="1"/>
</dbReference>
<dbReference type="Pfam" id="PF13450">
    <property type="entry name" value="NAD_binding_8"/>
    <property type="match status" value="1"/>
</dbReference>
<dbReference type="Gene3D" id="3.50.50.60">
    <property type="entry name" value="FAD/NAD(P)-binding domain"/>
    <property type="match status" value="1"/>
</dbReference>
<reference evidence="6 7" key="1">
    <citation type="submission" date="2015-11" db="EMBL/GenBank/DDBJ databases">
        <title>Draft Genome Sequence of the Strain BR 10303 (Bradyrhizobium sp.) isolated from nodules of Centrolobium paraense.</title>
        <authorList>
            <person name="Zelli J.E."/>
            <person name="Simoes-Araujo J.L."/>
            <person name="Barauna A.C."/>
            <person name="Silva K."/>
        </authorList>
    </citation>
    <scope>NUCLEOTIDE SEQUENCE [LARGE SCALE GENOMIC DNA]</scope>
    <source>
        <strain evidence="6 7">BR 10303</strain>
    </source>
</reference>
<organism evidence="6 7">
    <name type="scientific">Bradyrhizobium macuxiense</name>
    <dbReference type="NCBI Taxonomy" id="1755647"/>
    <lineage>
        <taxon>Bacteria</taxon>
        <taxon>Pseudomonadati</taxon>
        <taxon>Pseudomonadota</taxon>
        <taxon>Alphaproteobacteria</taxon>
        <taxon>Hyphomicrobiales</taxon>
        <taxon>Nitrobacteraceae</taxon>
        <taxon>Bradyrhizobium</taxon>
    </lineage>
</organism>
<keyword evidence="3" id="KW-0560">Oxidoreductase</keyword>
<proteinExistence type="predicted"/>
<evidence type="ECO:0000313" key="6">
    <source>
        <dbReference type="EMBL" id="KWV59313.1"/>
    </source>
</evidence>
<dbReference type="EMBL" id="LNCU01000032">
    <property type="protein sequence ID" value="KWV59313.1"/>
    <property type="molecule type" value="Genomic_DNA"/>
</dbReference>
<dbReference type="AlphaFoldDB" id="A0A109K257"/>
<evidence type="ECO:0000313" key="7">
    <source>
        <dbReference type="Proteomes" id="UP000057737"/>
    </source>
</evidence>
<evidence type="ECO:0000256" key="1">
    <source>
        <dbReference type="ARBA" id="ARBA00022630"/>
    </source>
</evidence>
<keyword evidence="2" id="KW-0274">FAD</keyword>
<dbReference type="Pfam" id="PF01494">
    <property type="entry name" value="FAD_binding_3"/>
    <property type="match status" value="1"/>
</dbReference>
<name>A0A109K257_9BRAD</name>
<sequence>MAVKRPQKVIVIGAGTGGLCLAHGLKSDGIDVEVFERDRSPADRQGGYRLSISATGVAALRDCLPPKLFERLITNSADPSQGITFLDHRLNRLLAFDFPHSDRKDPDAERPITRTALRRILLDGLDAITHFGKTFAAFADSPDGSVVAHFQDGSTAEGDVLIGADGAASRLRAQLLPQARRIETDVLAINGKFALDDANRATIPPPILRGPTPVLGPRGGFLFANAVQYLHTDGSLPADRDIAPEERQAFVMWGYSARRKAFATIDLDALDGEGLKDVVRARMQDWHPSLRRLVDMADPSTVSAFAVKTSVPIAPWNTRNVTLLGDALHNMTPFRGIGANTALRGAALLRRTLSAWARGKQELGPALAHYEREMIDYGFAAVRTSLGDMERFHAEGSLSRFRVKAALRAADWIPSLKARLLRGR</sequence>